<feature type="region of interest" description="Disordered" evidence="1">
    <location>
        <begin position="23"/>
        <end position="46"/>
    </location>
</feature>
<name>A0A9W7ZMY2_9FUNG</name>
<accession>A0A9W7ZMY2</accession>
<feature type="compositionally biased region" description="Polar residues" evidence="1">
    <location>
        <begin position="27"/>
        <end position="45"/>
    </location>
</feature>
<sequence>MNSIAFRCSRALINQVKSSRVPRRFGSTASSSAENQTGAGSTQEEINSELAPMVGFTSPLWKWGPLAVVGVVAFIHFDNSETVGTTHPISRFIENMMPDPVENQKALAKDFEAQLDTAQYFLLERDEVSQRRPLRLSNPFYFVKGSPYGIMPGRDVDMSEVAKISPVRK</sequence>
<gene>
    <name evidence="2" type="ORF">H4219_005801</name>
</gene>
<dbReference type="Proteomes" id="UP001150538">
    <property type="component" value="Unassembled WGS sequence"/>
</dbReference>
<protein>
    <submittedName>
        <fullName evidence="2">Uncharacterized protein</fullName>
    </submittedName>
</protein>
<evidence type="ECO:0000313" key="3">
    <source>
        <dbReference type="Proteomes" id="UP001150538"/>
    </source>
</evidence>
<reference evidence="2" key="1">
    <citation type="submission" date="2022-07" db="EMBL/GenBank/DDBJ databases">
        <title>Phylogenomic reconstructions and comparative analyses of Kickxellomycotina fungi.</title>
        <authorList>
            <person name="Reynolds N.K."/>
            <person name="Stajich J.E."/>
            <person name="Barry K."/>
            <person name="Grigoriev I.V."/>
            <person name="Crous P."/>
            <person name="Smith M.E."/>
        </authorList>
    </citation>
    <scope>NUCLEOTIDE SEQUENCE</scope>
    <source>
        <strain evidence="2">NBRC 100468</strain>
    </source>
</reference>
<organism evidence="2 3">
    <name type="scientific">Mycoemilia scoparia</name>
    <dbReference type="NCBI Taxonomy" id="417184"/>
    <lineage>
        <taxon>Eukaryota</taxon>
        <taxon>Fungi</taxon>
        <taxon>Fungi incertae sedis</taxon>
        <taxon>Zoopagomycota</taxon>
        <taxon>Kickxellomycotina</taxon>
        <taxon>Kickxellomycetes</taxon>
        <taxon>Kickxellales</taxon>
        <taxon>Kickxellaceae</taxon>
        <taxon>Mycoemilia</taxon>
    </lineage>
</organism>
<evidence type="ECO:0000313" key="2">
    <source>
        <dbReference type="EMBL" id="KAJ1911883.1"/>
    </source>
</evidence>
<keyword evidence="3" id="KW-1185">Reference proteome</keyword>
<evidence type="ECO:0000256" key="1">
    <source>
        <dbReference type="SAM" id="MobiDB-lite"/>
    </source>
</evidence>
<dbReference type="EMBL" id="JANBPU010000399">
    <property type="protein sequence ID" value="KAJ1911883.1"/>
    <property type="molecule type" value="Genomic_DNA"/>
</dbReference>
<dbReference type="AlphaFoldDB" id="A0A9W7ZMY2"/>
<comment type="caution">
    <text evidence="2">The sequence shown here is derived from an EMBL/GenBank/DDBJ whole genome shotgun (WGS) entry which is preliminary data.</text>
</comment>
<dbReference type="OrthoDB" id="2120038at2759"/>
<proteinExistence type="predicted"/>